<name>X1PQ67_9ZZZZ</name>
<gene>
    <name evidence="1" type="ORF">S06H3_47171</name>
</gene>
<accession>X1PQ67</accession>
<dbReference type="AlphaFoldDB" id="X1PQ67"/>
<sequence length="162" mass="19153">QESDWEQFLEIWRFYQSGQFIDITGMNEDWYDQRHSIPAALGDWRPGLILGIGNTLFRFTEIFEFAARLAMTQAGDDVIYIEITVSNLEGRKLWVDSHSRMPLRHNYIASIKEFPYQIELSRTELIAAPRELALKPVTELFRRFSWDPSQDVLRDQQKNLRL</sequence>
<reference evidence="1" key="1">
    <citation type="journal article" date="2014" name="Front. Microbiol.">
        <title>High frequency of phylogenetically diverse reductive dehalogenase-homologous genes in deep subseafloor sedimentary metagenomes.</title>
        <authorList>
            <person name="Kawai M."/>
            <person name="Futagami T."/>
            <person name="Toyoda A."/>
            <person name="Takaki Y."/>
            <person name="Nishi S."/>
            <person name="Hori S."/>
            <person name="Arai W."/>
            <person name="Tsubouchi T."/>
            <person name="Morono Y."/>
            <person name="Uchiyama I."/>
            <person name="Ito T."/>
            <person name="Fujiyama A."/>
            <person name="Inagaki F."/>
            <person name="Takami H."/>
        </authorList>
    </citation>
    <scope>NUCLEOTIDE SEQUENCE</scope>
    <source>
        <strain evidence="1">Expedition CK06-06</strain>
    </source>
</reference>
<feature type="non-terminal residue" evidence="1">
    <location>
        <position position="1"/>
    </location>
</feature>
<dbReference type="EMBL" id="BARV01029609">
    <property type="protein sequence ID" value="GAI33014.1"/>
    <property type="molecule type" value="Genomic_DNA"/>
</dbReference>
<comment type="caution">
    <text evidence="1">The sequence shown here is derived from an EMBL/GenBank/DDBJ whole genome shotgun (WGS) entry which is preliminary data.</text>
</comment>
<evidence type="ECO:0000313" key="1">
    <source>
        <dbReference type="EMBL" id="GAI33014.1"/>
    </source>
</evidence>
<proteinExistence type="predicted"/>
<organism evidence="1">
    <name type="scientific">marine sediment metagenome</name>
    <dbReference type="NCBI Taxonomy" id="412755"/>
    <lineage>
        <taxon>unclassified sequences</taxon>
        <taxon>metagenomes</taxon>
        <taxon>ecological metagenomes</taxon>
    </lineage>
</organism>
<protein>
    <submittedName>
        <fullName evidence="1">Uncharacterized protein</fullName>
    </submittedName>
</protein>